<dbReference type="InterPro" id="IPR004088">
    <property type="entry name" value="KH_dom_type_1"/>
</dbReference>
<evidence type="ECO:0000313" key="6">
    <source>
        <dbReference type="Proteomes" id="UP000769528"/>
    </source>
</evidence>
<name>A0A9P8PQN7_9ASCO</name>
<feature type="compositionally biased region" description="Low complexity" evidence="3">
    <location>
        <begin position="307"/>
        <end position="323"/>
    </location>
</feature>
<sequence length="502" mass="55160">MLKRKNEEDINPESLNSSAIKRAALDVELIDSIEDDPLESADSKISSHKVNSGTTSNNNINNSHNHDPTYTHFRMLCQVKEAALIVGKGGETINHIKEVSQVRINVSENIRGIQERVIHVRGSAENVAKAFGLITRSITDEEENKPSDINSKPINIILLIPHQMIGYVIGKQGSKFKEIQEKSAAQLSASSHSMPLSTDRCLTISGVADAIHIATYYVALTLIEKKDFAKGKVIFYNPGNQQQQPQPQSHNNNNSSNQQQQQQQIFPFNSFQPNQISNNFIGQFGTTHPQFQNPLLYMNYNSPFQQFPTGQFQPRNFNPLHNNHNNHRHHNQNKVNNNKNLKQQSLGSNIQSSQQQQQQPISLISNGITSITPTNQITQEIFVPNGYVGNIIGKSGKSIKSIKETSGSKIIIEEPNNQKERKITIIGSSAGNQTAVFLINNKIETDKKNNEAKAAAAHANASSGSLTGNVTTTATDADSSTTNSQSAVTGSGTPPSTDLLEE</sequence>
<dbReference type="EMBL" id="JAEUBF010000571">
    <property type="protein sequence ID" value="KAH3676538.1"/>
    <property type="molecule type" value="Genomic_DNA"/>
</dbReference>
<dbReference type="Proteomes" id="UP000769528">
    <property type="component" value="Unassembled WGS sequence"/>
</dbReference>
<proteinExistence type="predicted"/>
<reference evidence="5" key="1">
    <citation type="journal article" date="2021" name="Open Biol.">
        <title>Shared evolutionary footprints suggest mitochondrial oxidative damage underlies multiple complex I losses in fungi.</title>
        <authorList>
            <person name="Schikora-Tamarit M.A."/>
            <person name="Marcet-Houben M."/>
            <person name="Nosek J."/>
            <person name="Gabaldon T."/>
        </authorList>
    </citation>
    <scope>NUCLEOTIDE SEQUENCE</scope>
    <source>
        <strain evidence="5">CBS6341</strain>
    </source>
</reference>
<evidence type="ECO:0000313" key="5">
    <source>
        <dbReference type="EMBL" id="KAH3676538.1"/>
    </source>
</evidence>
<feature type="domain" description="K Homology" evidence="4">
    <location>
        <begin position="375"/>
        <end position="444"/>
    </location>
</feature>
<gene>
    <name evidence="5" type="ORF">WICMUC_001979</name>
</gene>
<feature type="domain" description="K Homology" evidence="4">
    <location>
        <begin position="69"/>
        <end position="139"/>
    </location>
</feature>
<evidence type="ECO:0000259" key="4">
    <source>
        <dbReference type="SMART" id="SM00322"/>
    </source>
</evidence>
<dbReference type="AlphaFoldDB" id="A0A9P8PQN7"/>
<feature type="region of interest" description="Disordered" evidence="3">
    <location>
        <begin position="237"/>
        <end position="262"/>
    </location>
</feature>
<comment type="caution">
    <text evidence="5">The sequence shown here is derived from an EMBL/GenBank/DDBJ whole genome shotgun (WGS) entry which is preliminary data.</text>
</comment>
<feature type="compositionally biased region" description="Low complexity" evidence="3">
    <location>
        <begin position="240"/>
        <end position="262"/>
    </location>
</feature>
<feature type="compositionally biased region" description="Low complexity" evidence="3">
    <location>
        <begin position="471"/>
        <end position="482"/>
    </location>
</feature>
<feature type="region of interest" description="Disordered" evidence="3">
    <location>
        <begin position="40"/>
        <end position="66"/>
    </location>
</feature>
<evidence type="ECO:0000256" key="2">
    <source>
        <dbReference type="PROSITE-ProRule" id="PRU00117"/>
    </source>
</evidence>
<dbReference type="InterPro" id="IPR004087">
    <property type="entry name" value="KH_dom"/>
</dbReference>
<reference evidence="5" key="2">
    <citation type="submission" date="2021-01" db="EMBL/GenBank/DDBJ databases">
        <authorList>
            <person name="Schikora-Tamarit M.A."/>
        </authorList>
    </citation>
    <scope>NUCLEOTIDE SEQUENCE</scope>
    <source>
        <strain evidence="5">CBS6341</strain>
    </source>
</reference>
<feature type="compositionally biased region" description="Polar residues" evidence="3">
    <location>
        <begin position="483"/>
        <end position="496"/>
    </location>
</feature>
<evidence type="ECO:0000256" key="3">
    <source>
        <dbReference type="SAM" id="MobiDB-lite"/>
    </source>
</evidence>
<protein>
    <recommendedName>
        <fullName evidence="4">K Homology domain-containing protein</fullName>
    </recommendedName>
</protein>
<dbReference type="InterPro" id="IPR036612">
    <property type="entry name" value="KH_dom_type_1_sf"/>
</dbReference>
<feature type="region of interest" description="Disordered" evidence="3">
    <location>
        <begin position="450"/>
        <end position="502"/>
    </location>
</feature>
<dbReference type="Pfam" id="PF00013">
    <property type="entry name" value="KH_1"/>
    <property type="match status" value="3"/>
</dbReference>
<organism evidence="5 6">
    <name type="scientific">Wickerhamomyces mucosus</name>
    <dbReference type="NCBI Taxonomy" id="1378264"/>
    <lineage>
        <taxon>Eukaryota</taxon>
        <taxon>Fungi</taxon>
        <taxon>Dikarya</taxon>
        <taxon>Ascomycota</taxon>
        <taxon>Saccharomycotina</taxon>
        <taxon>Saccharomycetes</taxon>
        <taxon>Phaffomycetales</taxon>
        <taxon>Wickerhamomycetaceae</taxon>
        <taxon>Wickerhamomyces</taxon>
    </lineage>
</organism>
<accession>A0A9P8PQN7</accession>
<dbReference type="SUPFAM" id="SSF54791">
    <property type="entry name" value="Eukaryotic type KH-domain (KH-domain type I)"/>
    <property type="match status" value="3"/>
</dbReference>
<feature type="compositionally biased region" description="Low complexity" evidence="3">
    <location>
        <begin position="51"/>
        <end position="63"/>
    </location>
</feature>
<feature type="compositionally biased region" description="Low complexity" evidence="3">
    <location>
        <begin position="452"/>
        <end position="461"/>
    </location>
</feature>
<dbReference type="SMART" id="SM00322">
    <property type="entry name" value="KH"/>
    <property type="match status" value="3"/>
</dbReference>
<dbReference type="PROSITE" id="PS50084">
    <property type="entry name" value="KH_TYPE_1"/>
    <property type="match status" value="3"/>
</dbReference>
<dbReference type="PANTHER" id="PTHR10288">
    <property type="entry name" value="KH DOMAIN CONTAINING RNA BINDING PROTEIN"/>
    <property type="match status" value="1"/>
</dbReference>
<feature type="region of interest" description="Disordered" evidence="3">
    <location>
        <begin position="307"/>
        <end position="335"/>
    </location>
</feature>
<dbReference type="Gene3D" id="3.30.1370.10">
    <property type="entry name" value="K Homology domain, type 1"/>
    <property type="match status" value="3"/>
</dbReference>
<dbReference type="OrthoDB" id="1937934at2759"/>
<dbReference type="GO" id="GO:0003723">
    <property type="term" value="F:RNA binding"/>
    <property type="evidence" value="ECO:0007669"/>
    <property type="project" value="UniProtKB-UniRule"/>
</dbReference>
<feature type="domain" description="K Homology" evidence="4">
    <location>
        <begin position="152"/>
        <end position="223"/>
    </location>
</feature>
<evidence type="ECO:0000256" key="1">
    <source>
        <dbReference type="ARBA" id="ARBA00022737"/>
    </source>
</evidence>
<keyword evidence="6" id="KW-1185">Reference proteome</keyword>
<keyword evidence="2" id="KW-0694">RNA-binding</keyword>
<keyword evidence="1" id="KW-0677">Repeat</keyword>